<reference evidence="3" key="1">
    <citation type="submission" date="2009-08" db="EMBL/GenBank/DDBJ databases">
        <authorList>
            <consortium name="US DOE Joint Genome Institute"/>
            <person name="Lucas S."/>
            <person name="Copeland A."/>
            <person name="Lapidus A."/>
            <person name="Glavina del Rio T."/>
            <person name="Dalin E."/>
            <person name="Tice H."/>
            <person name="Bruce D."/>
            <person name="Barry K."/>
            <person name="Pitluck S."/>
            <person name="Lowry S."/>
            <person name="Larimer F."/>
            <person name="Land M."/>
            <person name="Hauser L."/>
            <person name="Kyrpides N."/>
            <person name="Ivanova N."/>
            <person name="McMahon K.D."/>
            <person name="Hugenholtz P."/>
        </authorList>
    </citation>
    <scope>NUCLEOTIDE SEQUENCE</scope>
    <source>
        <strain evidence="3">UW-1</strain>
    </source>
</reference>
<dbReference type="STRING" id="522306.CAP2UW1_0027"/>
<feature type="domain" description="FecR protein" evidence="2">
    <location>
        <begin position="74"/>
        <end position="152"/>
    </location>
</feature>
<feature type="signal peptide" evidence="1">
    <location>
        <begin position="1"/>
        <end position="31"/>
    </location>
</feature>
<name>C7RIR5_ACCRE</name>
<dbReference type="eggNOG" id="COG4254">
    <property type="taxonomic scope" value="Bacteria"/>
</dbReference>
<reference evidence="3" key="2">
    <citation type="submission" date="2009-09" db="EMBL/GenBank/DDBJ databases">
        <title>Complete sequence of chromosome of Candidatus Accumulibacter phosphatis clade IIA str. UW-1.</title>
        <authorList>
            <consortium name="US DOE Joint Genome Institute"/>
            <person name="Martin H.G."/>
            <person name="Ivanova N."/>
            <person name="Kunin V."/>
            <person name="Warnecke F."/>
            <person name="Barry K."/>
            <person name="He S."/>
            <person name="Salamov A."/>
            <person name="Szeto E."/>
            <person name="Dalin E."/>
            <person name="Pangilinan J.L."/>
            <person name="Lapidus A."/>
            <person name="Lowry S."/>
            <person name="Kyrpides N.C."/>
            <person name="McMahon K.D."/>
            <person name="Hugenholtz P."/>
        </authorList>
    </citation>
    <scope>NUCLEOTIDE SEQUENCE [LARGE SCALE GENOMIC DNA]</scope>
    <source>
        <strain evidence="3">UW-1</strain>
    </source>
</reference>
<dbReference type="Pfam" id="PF04773">
    <property type="entry name" value="FecR"/>
    <property type="match status" value="1"/>
</dbReference>
<protein>
    <recommendedName>
        <fullName evidence="2">FecR protein domain-containing protein</fullName>
    </recommendedName>
</protein>
<dbReference type="InterPro" id="IPR006860">
    <property type="entry name" value="FecR"/>
</dbReference>
<evidence type="ECO:0000256" key="1">
    <source>
        <dbReference type="SAM" id="SignalP"/>
    </source>
</evidence>
<keyword evidence="1" id="KW-0732">Signal</keyword>
<dbReference type="KEGG" id="app:CAP2UW1_0027"/>
<dbReference type="OrthoDB" id="8566263at2"/>
<evidence type="ECO:0000313" key="3">
    <source>
        <dbReference type="EMBL" id="ACV33401.1"/>
    </source>
</evidence>
<dbReference type="EMBL" id="CP001715">
    <property type="protein sequence ID" value="ACV33401.1"/>
    <property type="molecule type" value="Genomic_DNA"/>
</dbReference>
<accession>C7RIR5</accession>
<feature type="chain" id="PRO_5002983801" description="FecR protein domain-containing protein" evidence="1">
    <location>
        <begin position="32"/>
        <end position="164"/>
    </location>
</feature>
<evidence type="ECO:0000259" key="2">
    <source>
        <dbReference type="Pfam" id="PF04773"/>
    </source>
</evidence>
<organism evidence="3">
    <name type="scientific">Accumulibacter regalis</name>
    <dbReference type="NCBI Taxonomy" id="522306"/>
    <lineage>
        <taxon>Bacteria</taxon>
        <taxon>Pseudomonadati</taxon>
        <taxon>Pseudomonadota</taxon>
        <taxon>Betaproteobacteria</taxon>
        <taxon>Candidatus Accumulibacter</taxon>
    </lineage>
</organism>
<proteinExistence type="predicted"/>
<dbReference type="HOGENOM" id="CLU_122741_1_0_4"/>
<sequence length="164" mass="17366" precursor="true">MFRTGMHNTIPVTVAKGVFCLFLLHTGTARAAEPGAPGAPIWGAQVKVSRGVVSIERDGQRYPGIVGARLKEKDVIQTGGNGSVGIMFNDNSTLSLGPDAEVLLQRYAYDSTTYMGAFDAYIKRGTVSVQAGNIAKQAPEAMRMVTPKAEVTGTAKNYVVSVGE</sequence>
<gene>
    <name evidence="3" type="ordered locus">CAP2UW1_0027</name>
</gene>
<dbReference type="AlphaFoldDB" id="C7RIR5"/>